<name>A0ACC0FES8_9ERIC</name>
<accession>A0ACC0FES8</accession>
<dbReference type="Proteomes" id="UP001060215">
    <property type="component" value="Chromosome 14"/>
</dbReference>
<proteinExistence type="predicted"/>
<gene>
    <name evidence="1" type="ORF">LOK49_LG13G02881</name>
</gene>
<dbReference type="EMBL" id="CM045771">
    <property type="protein sequence ID" value="KAI7987185.1"/>
    <property type="molecule type" value="Genomic_DNA"/>
</dbReference>
<protein>
    <submittedName>
        <fullName evidence="1">Uncharacterized protein</fullName>
    </submittedName>
</protein>
<sequence length="892" mass="100762">MFSSHGSSSFSGQFIELASGDAIVDTDTDLLRDEDKKSISVREKLNVAVRKGKSLVQQRDSLKQTIEEVNNEVERLKSEVNYRESRLSDYEQNIKDLSTYQERLEVQESESLFMRNRLAETEYFLQEKTNTLSLILNTLNDIGAGFEFNISDPVEKLEQVGKQCRDLHAAVASSEHDSMKSRRAAELLLAELNEVQERNDGLQEELAMAAKRNNRLAELKLLKSCVDQLRKGFVDINDLLGDVLSKDLEYLHNLEASMMSCLEPSEAMNAVGLPLGGPVSIISANAENKEKFLATNSLLELKMQECTDDNIFVDICSLLGHQLQDFMKEIGALKEELYKHLITLDEGAKHASEVAGVIHREVTSQKQSFESMRENIIQLEVMEKEKDTESVVMRRNISMLYEACSSSVMEIENCKAQFVGNGLAATDLGMNSESSISGDEGTLFSRQTHLSSDVRIRIMADRLLSVVKDFTCIQAQVVEGGQKEMKTTISNLQKELQEKDIQKDRICVELVSQIKKAEGAARSHLQGFQSAKARLNDLERQLEVMEEEHNMLEHRVKELEDGEATLKDSEERVRSLSDALAAKEQEIEVLMQALDEEETQMEDLRNKIGELERVVQEKNVDLENLEASRGKAMKKLSITVSKFDELHQLSASLLSEVEKLQSQLQERDAEISFLRQEMSNKRNSDEILDLLTWLDTMISGVLVNDVHFDDKKRDNVHEYREIFQKQIVSLVSEMEDLRAVVQSKDALLQVEKSRVEELTRKEESLENSLREKESQLTRLQGVGDSGHTGSTASKILEVEPLVNKWAVPGTSMTPQVRSLGKVNNYQVSIAIDTDHGNGGRLEEEDDDKEKIILSVESSRVSCDRDLMRQPALRPGVIIYWALIHALLATFVV</sequence>
<comment type="caution">
    <text evidence="1">The sequence shown here is derived from an EMBL/GenBank/DDBJ whole genome shotgun (WGS) entry which is preliminary data.</text>
</comment>
<reference evidence="1 2" key="1">
    <citation type="journal article" date="2022" name="Plant J.">
        <title>Chromosome-level genome of Camellia lanceoleosa provides a valuable resource for understanding genome evolution and self-incompatibility.</title>
        <authorList>
            <person name="Gong W."/>
            <person name="Xiao S."/>
            <person name="Wang L."/>
            <person name="Liao Z."/>
            <person name="Chang Y."/>
            <person name="Mo W."/>
            <person name="Hu G."/>
            <person name="Li W."/>
            <person name="Zhao G."/>
            <person name="Zhu H."/>
            <person name="Hu X."/>
            <person name="Ji K."/>
            <person name="Xiang X."/>
            <person name="Song Q."/>
            <person name="Yuan D."/>
            <person name="Jin S."/>
            <person name="Zhang L."/>
        </authorList>
    </citation>
    <scope>NUCLEOTIDE SEQUENCE [LARGE SCALE GENOMIC DNA]</scope>
    <source>
        <strain evidence="1">SQ_2022a</strain>
    </source>
</reference>
<evidence type="ECO:0000313" key="1">
    <source>
        <dbReference type="EMBL" id="KAI7987185.1"/>
    </source>
</evidence>
<keyword evidence="2" id="KW-1185">Reference proteome</keyword>
<organism evidence="1 2">
    <name type="scientific">Camellia lanceoleosa</name>
    <dbReference type="NCBI Taxonomy" id="1840588"/>
    <lineage>
        <taxon>Eukaryota</taxon>
        <taxon>Viridiplantae</taxon>
        <taxon>Streptophyta</taxon>
        <taxon>Embryophyta</taxon>
        <taxon>Tracheophyta</taxon>
        <taxon>Spermatophyta</taxon>
        <taxon>Magnoliopsida</taxon>
        <taxon>eudicotyledons</taxon>
        <taxon>Gunneridae</taxon>
        <taxon>Pentapetalae</taxon>
        <taxon>asterids</taxon>
        <taxon>Ericales</taxon>
        <taxon>Theaceae</taxon>
        <taxon>Camellia</taxon>
    </lineage>
</organism>
<evidence type="ECO:0000313" key="2">
    <source>
        <dbReference type="Proteomes" id="UP001060215"/>
    </source>
</evidence>